<dbReference type="EnsemblPlants" id="AET6Gv20880100.7">
    <property type="protein sequence ID" value="AET6Gv20880100.7"/>
    <property type="gene ID" value="AET6Gv20880100"/>
</dbReference>
<organism evidence="2 3">
    <name type="scientific">Aegilops tauschii subsp. strangulata</name>
    <name type="common">Goatgrass</name>
    <dbReference type="NCBI Taxonomy" id="200361"/>
    <lineage>
        <taxon>Eukaryota</taxon>
        <taxon>Viridiplantae</taxon>
        <taxon>Streptophyta</taxon>
        <taxon>Embryophyta</taxon>
        <taxon>Tracheophyta</taxon>
        <taxon>Spermatophyta</taxon>
        <taxon>Magnoliopsida</taxon>
        <taxon>Liliopsida</taxon>
        <taxon>Poales</taxon>
        <taxon>Poaceae</taxon>
        <taxon>BOP clade</taxon>
        <taxon>Pooideae</taxon>
        <taxon>Triticodae</taxon>
        <taxon>Triticeae</taxon>
        <taxon>Triticinae</taxon>
        <taxon>Aegilops</taxon>
    </lineage>
</organism>
<dbReference type="Gramene" id="AET6Gv20880100.7">
    <property type="protein sequence ID" value="AET6Gv20880100.7"/>
    <property type="gene ID" value="AET6Gv20880100"/>
</dbReference>
<name>A0A453PW73_AEGTS</name>
<dbReference type="AlphaFoldDB" id="A0A453PW73"/>
<protein>
    <submittedName>
        <fullName evidence="2">Uncharacterized protein</fullName>
    </submittedName>
</protein>
<reference evidence="3" key="2">
    <citation type="journal article" date="2017" name="Nat. Plants">
        <title>The Aegilops tauschii genome reveals multiple impacts of transposons.</title>
        <authorList>
            <person name="Zhao G."/>
            <person name="Zou C."/>
            <person name="Li K."/>
            <person name="Wang K."/>
            <person name="Li T."/>
            <person name="Gao L."/>
            <person name="Zhang X."/>
            <person name="Wang H."/>
            <person name="Yang Z."/>
            <person name="Liu X."/>
            <person name="Jiang W."/>
            <person name="Mao L."/>
            <person name="Kong X."/>
            <person name="Jiao Y."/>
            <person name="Jia J."/>
        </authorList>
    </citation>
    <scope>NUCLEOTIDE SEQUENCE [LARGE SCALE GENOMIC DNA]</scope>
    <source>
        <strain evidence="3">cv. AL8/78</strain>
    </source>
</reference>
<evidence type="ECO:0000313" key="2">
    <source>
        <dbReference type="EnsemblPlants" id="AET6Gv20880100.7"/>
    </source>
</evidence>
<evidence type="ECO:0000313" key="3">
    <source>
        <dbReference type="Proteomes" id="UP000015105"/>
    </source>
</evidence>
<evidence type="ECO:0000256" key="1">
    <source>
        <dbReference type="SAM" id="MobiDB-lite"/>
    </source>
</evidence>
<feature type="compositionally biased region" description="Basic and acidic residues" evidence="1">
    <location>
        <begin position="82"/>
        <end position="96"/>
    </location>
</feature>
<sequence>MSLTAYAVSPFYGKKKDKYCSRIIVSTNLQTNTILVELFTAAWFPPFFVDSCLYSAKLRENLRAGPCREPQAGGGGEEESPDGSRTREGEGSRRSQEGGVAGARSFRPMTDPSSKLDTTYFH</sequence>
<reference evidence="2" key="4">
    <citation type="submission" date="2019-03" db="UniProtKB">
        <authorList>
            <consortium name="EnsemblPlants"/>
        </authorList>
    </citation>
    <scope>IDENTIFICATION</scope>
</reference>
<accession>A0A453PW73</accession>
<reference evidence="3" key="1">
    <citation type="journal article" date="2014" name="Science">
        <title>Ancient hybridizations among the ancestral genomes of bread wheat.</title>
        <authorList>
            <consortium name="International Wheat Genome Sequencing Consortium,"/>
            <person name="Marcussen T."/>
            <person name="Sandve S.R."/>
            <person name="Heier L."/>
            <person name="Spannagl M."/>
            <person name="Pfeifer M."/>
            <person name="Jakobsen K.S."/>
            <person name="Wulff B.B."/>
            <person name="Steuernagel B."/>
            <person name="Mayer K.F."/>
            <person name="Olsen O.A."/>
        </authorList>
    </citation>
    <scope>NUCLEOTIDE SEQUENCE [LARGE SCALE GENOMIC DNA]</scope>
    <source>
        <strain evidence="3">cv. AL8/78</strain>
    </source>
</reference>
<feature type="compositionally biased region" description="Polar residues" evidence="1">
    <location>
        <begin position="111"/>
        <end position="122"/>
    </location>
</feature>
<feature type="region of interest" description="Disordered" evidence="1">
    <location>
        <begin position="64"/>
        <end position="122"/>
    </location>
</feature>
<proteinExistence type="predicted"/>
<keyword evidence="3" id="KW-1185">Reference proteome</keyword>
<reference evidence="2" key="5">
    <citation type="journal article" date="2021" name="G3 (Bethesda)">
        <title>Aegilops tauschii genome assembly Aet v5.0 features greater sequence contiguity and improved annotation.</title>
        <authorList>
            <person name="Wang L."/>
            <person name="Zhu T."/>
            <person name="Rodriguez J.C."/>
            <person name="Deal K.R."/>
            <person name="Dubcovsky J."/>
            <person name="McGuire P.E."/>
            <person name="Lux T."/>
            <person name="Spannagl M."/>
            <person name="Mayer K.F.X."/>
            <person name="Baldrich P."/>
            <person name="Meyers B.C."/>
            <person name="Huo N."/>
            <person name="Gu Y.Q."/>
            <person name="Zhou H."/>
            <person name="Devos K.M."/>
            <person name="Bennetzen J.L."/>
            <person name="Unver T."/>
            <person name="Budak H."/>
            <person name="Gulick P.J."/>
            <person name="Galiba G."/>
            <person name="Kalapos B."/>
            <person name="Nelson D.R."/>
            <person name="Li P."/>
            <person name="You F.M."/>
            <person name="Luo M.C."/>
            <person name="Dvorak J."/>
        </authorList>
    </citation>
    <scope>NUCLEOTIDE SEQUENCE [LARGE SCALE GENOMIC DNA]</scope>
    <source>
        <strain evidence="2">cv. AL8/78</strain>
    </source>
</reference>
<dbReference type="Proteomes" id="UP000015105">
    <property type="component" value="Chromosome 6D"/>
</dbReference>
<reference evidence="2" key="3">
    <citation type="journal article" date="2017" name="Nature">
        <title>Genome sequence of the progenitor of the wheat D genome Aegilops tauschii.</title>
        <authorList>
            <person name="Luo M.C."/>
            <person name="Gu Y.Q."/>
            <person name="Puiu D."/>
            <person name="Wang H."/>
            <person name="Twardziok S.O."/>
            <person name="Deal K.R."/>
            <person name="Huo N."/>
            <person name="Zhu T."/>
            <person name="Wang L."/>
            <person name="Wang Y."/>
            <person name="McGuire P.E."/>
            <person name="Liu S."/>
            <person name="Long H."/>
            <person name="Ramasamy R.K."/>
            <person name="Rodriguez J.C."/>
            <person name="Van S.L."/>
            <person name="Yuan L."/>
            <person name="Wang Z."/>
            <person name="Xia Z."/>
            <person name="Xiao L."/>
            <person name="Anderson O.D."/>
            <person name="Ouyang S."/>
            <person name="Liang Y."/>
            <person name="Zimin A.V."/>
            <person name="Pertea G."/>
            <person name="Qi P."/>
            <person name="Bennetzen J.L."/>
            <person name="Dai X."/>
            <person name="Dawson M.W."/>
            <person name="Muller H.G."/>
            <person name="Kugler K."/>
            <person name="Rivarola-Duarte L."/>
            <person name="Spannagl M."/>
            <person name="Mayer K.F.X."/>
            <person name="Lu F.H."/>
            <person name="Bevan M.W."/>
            <person name="Leroy P."/>
            <person name="Li P."/>
            <person name="You F.M."/>
            <person name="Sun Q."/>
            <person name="Liu Z."/>
            <person name="Lyons E."/>
            <person name="Wicker T."/>
            <person name="Salzberg S.L."/>
            <person name="Devos K.M."/>
            <person name="Dvorak J."/>
        </authorList>
    </citation>
    <scope>NUCLEOTIDE SEQUENCE [LARGE SCALE GENOMIC DNA]</scope>
    <source>
        <strain evidence="2">cv. AL8/78</strain>
    </source>
</reference>